<dbReference type="EMBL" id="BPLQ01012168">
    <property type="protein sequence ID" value="GIY63239.1"/>
    <property type="molecule type" value="Genomic_DNA"/>
</dbReference>
<organism evidence="3 4">
    <name type="scientific">Caerostris darwini</name>
    <dbReference type="NCBI Taxonomy" id="1538125"/>
    <lineage>
        <taxon>Eukaryota</taxon>
        <taxon>Metazoa</taxon>
        <taxon>Ecdysozoa</taxon>
        <taxon>Arthropoda</taxon>
        <taxon>Chelicerata</taxon>
        <taxon>Arachnida</taxon>
        <taxon>Araneae</taxon>
        <taxon>Araneomorphae</taxon>
        <taxon>Entelegynae</taxon>
        <taxon>Araneoidea</taxon>
        <taxon>Araneidae</taxon>
        <taxon>Caerostris</taxon>
    </lineage>
</organism>
<dbReference type="AlphaFoldDB" id="A0AAV4V030"/>
<evidence type="ECO:0000256" key="2">
    <source>
        <dbReference type="ARBA" id="ARBA00023002"/>
    </source>
</evidence>
<reference evidence="3 4" key="1">
    <citation type="submission" date="2021-06" db="EMBL/GenBank/DDBJ databases">
        <title>Caerostris darwini draft genome.</title>
        <authorList>
            <person name="Kono N."/>
            <person name="Arakawa K."/>
        </authorList>
    </citation>
    <scope>NUCLEOTIDE SEQUENCE [LARGE SCALE GENOMIC DNA]</scope>
</reference>
<keyword evidence="1" id="KW-0521">NADP</keyword>
<dbReference type="GO" id="GO:0005737">
    <property type="term" value="C:cytoplasm"/>
    <property type="evidence" value="ECO:0007669"/>
    <property type="project" value="TreeGrafter"/>
</dbReference>
<dbReference type="InterPro" id="IPR051468">
    <property type="entry name" value="Fungal_SecMetab_SDRs"/>
</dbReference>
<comment type="caution">
    <text evidence="3">The sequence shown here is derived from an EMBL/GenBank/DDBJ whole genome shotgun (WGS) entry which is preliminary data.</text>
</comment>
<dbReference type="InterPro" id="IPR002347">
    <property type="entry name" value="SDR_fam"/>
</dbReference>
<dbReference type="CDD" id="cd05325">
    <property type="entry name" value="carb_red_sniffer_like_SDR_c"/>
    <property type="match status" value="1"/>
</dbReference>
<dbReference type="Proteomes" id="UP001054837">
    <property type="component" value="Unassembled WGS sequence"/>
</dbReference>
<dbReference type="PANTHER" id="PTHR43544:SF7">
    <property type="entry name" value="NADB-LER2"/>
    <property type="match status" value="1"/>
</dbReference>
<dbReference type="GO" id="GO:0016491">
    <property type="term" value="F:oxidoreductase activity"/>
    <property type="evidence" value="ECO:0007669"/>
    <property type="project" value="UniProtKB-KW"/>
</dbReference>
<evidence type="ECO:0000256" key="1">
    <source>
        <dbReference type="ARBA" id="ARBA00022857"/>
    </source>
</evidence>
<dbReference type="InterPro" id="IPR036291">
    <property type="entry name" value="NAD(P)-bd_dom_sf"/>
</dbReference>
<evidence type="ECO:0000313" key="4">
    <source>
        <dbReference type="Proteomes" id="UP001054837"/>
    </source>
</evidence>
<dbReference type="Gene3D" id="3.40.50.720">
    <property type="entry name" value="NAD(P)-binding Rossmann-like Domain"/>
    <property type="match status" value="1"/>
</dbReference>
<dbReference type="PRINTS" id="PR00081">
    <property type="entry name" value="GDHRDH"/>
</dbReference>
<protein>
    <submittedName>
        <fullName evidence="3">C-factor</fullName>
    </submittedName>
</protein>
<keyword evidence="2" id="KW-0560">Oxidoreductase</keyword>
<proteinExistence type="predicted"/>
<keyword evidence="4" id="KW-1185">Reference proteome</keyword>
<accession>A0AAV4V030</accession>
<name>A0AAV4V030_9ARAC</name>
<evidence type="ECO:0000313" key="3">
    <source>
        <dbReference type="EMBL" id="GIY63239.1"/>
    </source>
</evidence>
<dbReference type="Pfam" id="PF00106">
    <property type="entry name" value="adh_short"/>
    <property type="match status" value="1"/>
</dbReference>
<gene>
    <name evidence="3" type="primary">csgA</name>
    <name evidence="3" type="ORF">CDAR_119901</name>
</gene>
<dbReference type="SUPFAM" id="SSF51735">
    <property type="entry name" value="NAD(P)-binding Rossmann-fold domains"/>
    <property type="match status" value="1"/>
</dbReference>
<sequence>MEVETVLVTGANRGIGLEFVKQLVQLTKPPLYLFATYRDETKIQALKEIKDASKETEIHLIKLDVSKTEEIENARKIVAEVVGDRGLNLLINNAGAARWLGFPDITEEDLVFHFKTNTVGPVIVFKEMLPLLQISAKHKSTGVDVSKTIVLNISSTAGSIAVLTDTNPLWREYLSVMGYRISKTALNMAMRVAALSVKDHGILVVNMCPGWVKTDMGTDRAMIEVSESVSDMMKMLPQLNVTHQGAFLDRHGNTIPY</sequence>
<dbReference type="PANTHER" id="PTHR43544">
    <property type="entry name" value="SHORT-CHAIN DEHYDROGENASE/REDUCTASE"/>
    <property type="match status" value="1"/>
</dbReference>